<evidence type="ECO:0000313" key="2">
    <source>
        <dbReference type="Proteomes" id="UP000094578"/>
    </source>
</evidence>
<comment type="caution">
    <text evidence="1">The sequence shown here is derived from an EMBL/GenBank/DDBJ whole genome shotgun (WGS) entry which is preliminary data.</text>
</comment>
<dbReference type="AlphaFoldDB" id="A0A1E3L9L6"/>
<dbReference type="EMBL" id="MDER01000012">
    <property type="protein sequence ID" value="ODP30324.1"/>
    <property type="molecule type" value="Genomic_DNA"/>
</dbReference>
<gene>
    <name evidence="1" type="ORF">PTI45_00257</name>
</gene>
<evidence type="ECO:0000313" key="1">
    <source>
        <dbReference type="EMBL" id="ODP30324.1"/>
    </source>
</evidence>
<keyword evidence="2" id="KW-1185">Reference proteome</keyword>
<sequence length="319" mass="35078">MKVQLLFQKLKRTISTPTAIVASISIVAITTTSFLPVHSHSTDPQQDNIAYAMLNTDESGNLTEVQDEYKSEPVVTIPTESPSATDIMPEDKAVEPSPYESIVATIVSETLMHTDQKGHPVSMQVKRQINGNTSMQDTAKIDVKEAALTVDMLRRDTGNMAYLSMPAPPEMPPAAQLELTFTARAQQLFANSQLGISIQAWHGRMMMPSTSLQSDKEDVTISLGTDEKTAAPQGALSKSLEFVVSEWDQSQDVWIVLPLPKEKLSKSELSHLAIYAEYPDGTHKYLKGKITDYTATSKGIQFATNQSGKYTIVKTKEIL</sequence>
<dbReference type="Proteomes" id="UP000094578">
    <property type="component" value="Unassembled WGS sequence"/>
</dbReference>
<dbReference type="RefSeq" id="WP_069325749.1">
    <property type="nucleotide sequence ID" value="NZ_MDER01000012.1"/>
</dbReference>
<accession>A0A1E3L9L6</accession>
<dbReference type="PATRIC" id="fig|1886670.3.peg.267"/>
<protein>
    <submittedName>
        <fullName evidence="1">Uncharacterized protein</fullName>
    </submittedName>
</protein>
<organism evidence="1 2">
    <name type="scientific">Paenibacillus nuruki</name>
    <dbReference type="NCBI Taxonomy" id="1886670"/>
    <lineage>
        <taxon>Bacteria</taxon>
        <taxon>Bacillati</taxon>
        <taxon>Bacillota</taxon>
        <taxon>Bacilli</taxon>
        <taxon>Bacillales</taxon>
        <taxon>Paenibacillaceae</taxon>
        <taxon>Paenibacillus</taxon>
    </lineage>
</organism>
<reference evidence="1 2" key="1">
    <citation type="submission" date="2016-08" db="EMBL/GenBank/DDBJ databases">
        <title>Genome sequencing of Paenibacillus sp. TI45-13ar, isolated from Korean traditional nuruk.</title>
        <authorList>
            <person name="Kim S.-J."/>
        </authorList>
    </citation>
    <scope>NUCLEOTIDE SEQUENCE [LARGE SCALE GENOMIC DNA]</scope>
    <source>
        <strain evidence="1 2">TI45-13ar</strain>
    </source>
</reference>
<proteinExistence type="predicted"/>
<dbReference type="STRING" id="1886670.PTI45_00257"/>
<name>A0A1E3L9L6_9BACL</name>